<comment type="subcellular location">
    <subcellularLocation>
        <location evidence="8">Cytoplasm</location>
    </subcellularLocation>
</comment>
<dbReference type="EC" id="3.4.11.1" evidence="8"/>
<dbReference type="PROSITE" id="PS00631">
    <property type="entry name" value="CYTOSOL_AP"/>
    <property type="match status" value="1"/>
</dbReference>
<feature type="active site" evidence="8">
    <location>
        <position position="354"/>
    </location>
</feature>
<dbReference type="GO" id="GO:0070006">
    <property type="term" value="F:metalloaminopeptidase activity"/>
    <property type="evidence" value="ECO:0007669"/>
    <property type="project" value="InterPro"/>
</dbReference>
<feature type="binding site" evidence="8">
    <location>
        <position position="350"/>
    </location>
    <ligand>
        <name>Mn(2+)</name>
        <dbReference type="ChEBI" id="CHEBI:29035"/>
        <label>1</label>
    </ligand>
</feature>
<evidence type="ECO:0000256" key="2">
    <source>
        <dbReference type="ARBA" id="ARBA00000967"/>
    </source>
</evidence>
<dbReference type="PANTHER" id="PTHR11963:SF23">
    <property type="entry name" value="CYTOSOL AMINOPEPTIDASE"/>
    <property type="match status" value="1"/>
</dbReference>
<dbReference type="NCBIfam" id="NF002077">
    <property type="entry name" value="PRK00913.2-4"/>
    <property type="match status" value="1"/>
</dbReference>
<evidence type="ECO:0000313" key="12">
    <source>
        <dbReference type="Proteomes" id="UP000033423"/>
    </source>
</evidence>
<dbReference type="CDD" id="cd00433">
    <property type="entry name" value="Peptidase_M17"/>
    <property type="match status" value="1"/>
</dbReference>
<dbReference type="AlphaFoldDB" id="A0A0F3GPL8"/>
<dbReference type="Gene3D" id="3.40.630.10">
    <property type="entry name" value="Zn peptidases"/>
    <property type="match status" value="1"/>
</dbReference>
<evidence type="ECO:0000256" key="6">
    <source>
        <dbReference type="ARBA" id="ARBA00022801"/>
    </source>
</evidence>
<evidence type="ECO:0000256" key="8">
    <source>
        <dbReference type="HAMAP-Rule" id="MF_00181"/>
    </source>
</evidence>
<dbReference type="GO" id="GO:0005737">
    <property type="term" value="C:cytoplasm"/>
    <property type="evidence" value="ECO:0007669"/>
    <property type="project" value="UniProtKB-SubCell"/>
</dbReference>
<dbReference type="HAMAP" id="MF_00181">
    <property type="entry name" value="Cytosol_peptidase_M17"/>
    <property type="match status" value="1"/>
</dbReference>
<evidence type="ECO:0000256" key="3">
    <source>
        <dbReference type="ARBA" id="ARBA00009528"/>
    </source>
</evidence>
<evidence type="ECO:0000256" key="5">
    <source>
        <dbReference type="ARBA" id="ARBA00022670"/>
    </source>
</evidence>
<gene>
    <name evidence="8" type="primary">pepA</name>
    <name evidence="11" type="ORF">MBAV_003933</name>
</gene>
<keyword evidence="9" id="KW-0472">Membrane</keyword>
<sequence>MEIKISGDTEDSVRAEVLVLPFFEDHRADFYAGMDDKTGGLIKRVFDAKAFSGKHGQTTLLYVNNMDVQSLLLVGLGKLSELSQDKLRRSGGKAFSALKDKGVTSVTVATSILKTDGVVLDAHFRAAHYFLEGALLSQYRFNRYKTSTDDNNKDIKEVVVLCPTDDVSVQWLEVVVSAVGFAKDLTNTPANDMTPTHLSEAALALRSEDVTVKVLELEDIEREGMGSYLAVAKGSAEPPKFIILEYTGGSREYPGAIKDVAPVAIVGKSVTFDSGGLSLKPADGMEQMKYDMAGGAATLGIIKGAAQYKLPINIVAVLPATENMPGGKATRPGDIVKAITGKTIEILNTDAEGRLALADALGYVIKHYKPKEVIDMATLTGACSVAFGNEAIAMMGNNDDLMDRLKKASAETYERIWQMPLYEEFREYLKSDTADIKNIGGREGGLMTSAYFLKEFVGETPWVHLDIAATAWNNKDKDYAPKGASGFGVRLLMHFLKMLVSVFIVLGCMLTPVFAKDAKDLQQEMLQNPDILNIVMSLKNDPDFQQVLNDPDIIRAINANDIAALSANPKFTKLTEHPKVKEIEKKLNK</sequence>
<dbReference type="SUPFAM" id="SSF53187">
    <property type="entry name" value="Zn-dependent exopeptidases"/>
    <property type="match status" value="1"/>
</dbReference>
<name>A0A0F3GPL8_9BACT</name>
<proteinExistence type="inferred from homology"/>
<dbReference type="Pfam" id="PF02789">
    <property type="entry name" value="Peptidase_M17_N"/>
    <property type="match status" value="1"/>
</dbReference>
<dbReference type="EMBL" id="LACI01001698">
    <property type="protein sequence ID" value="KJU83875.1"/>
    <property type="molecule type" value="Genomic_DNA"/>
</dbReference>
<comment type="similarity">
    <text evidence="3 8">Belongs to the peptidase M17 family.</text>
</comment>
<comment type="catalytic activity">
    <reaction evidence="1 8">
        <text>Release of an N-terminal amino acid, Xaa-|-Yaa-, in which Xaa is preferably Leu, but may be other amino acids including Pro although not Arg or Lys, and Yaa may be Pro. Amino acid amides and methyl esters are also readily hydrolyzed, but rates on arylamides are exceedingly low.</text>
        <dbReference type="EC" id="3.4.11.1"/>
    </reaction>
</comment>
<feature type="domain" description="Cytosol aminopeptidase" evidence="10">
    <location>
        <begin position="348"/>
        <end position="355"/>
    </location>
</feature>
<dbReference type="Gene3D" id="3.40.220.10">
    <property type="entry name" value="Leucine Aminopeptidase, subunit E, domain 1"/>
    <property type="match status" value="1"/>
</dbReference>
<evidence type="ECO:0000313" key="11">
    <source>
        <dbReference type="EMBL" id="KJU83875.1"/>
    </source>
</evidence>
<comment type="catalytic activity">
    <reaction evidence="2 8">
        <text>Release of an N-terminal amino acid, preferentially leucine, but not glutamic or aspartic acids.</text>
        <dbReference type="EC" id="3.4.11.10"/>
    </reaction>
</comment>
<feature type="active site" evidence="8">
    <location>
        <position position="280"/>
    </location>
</feature>
<dbReference type="NCBIfam" id="NF002074">
    <property type="entry name" value="PRK00913.1-4"/>
    <property type="match status" value="1"/>
</dbReference>
<dbReference type="EC" id="3.4.11.10" evidence="8"/>
<dbReference type="InterPro" id="IPR008283">
    <property type="entry name" value="Peptidase_M17_N"/>
</dbReference>
<dbReference type="Pfam" id="PF00883">
    <property type="entry name" value="Peptidase_M17"/>
    <property type="match status" value="1"/>
</dbReference>
<feature type="binding site" evidence="8">
    <location>
        <position position="291"/>
    </location>
    <ligand>
        <name>Mn(2+)</name>
        <dbReference type="ChEBI" id="CHEBI:29035"/>
        <label>2</label>
    </ligand>
</feature>
<comment type="caution">
    <text evidence="11">The sequence shown here is derived from an EMBL/GenBank/DDBJ whole genome shotgun (WGS) entry which is preliminary data.</text>
</comment>
<reference evidence="11 12" key="1">
    <citation type="submission" date="2015-02" db="EMBL/GenBank/DDBJ databases">
        <title>Single-cell genomics of uncultivated deep-branching MTB reveals a conserved set of magnetosome genes.</title>
        <authorList>
            <person name="Kolinko S."/>
            <person name="Richter M."/>
            <person name="Glockner F.O."/>
            <person name="Brachmann A."/>
            <person name="Schuler D."/>
        </authorList>
    </citation>
    <scope>NUCLEOTIDE SEQUENCE [LARGE SCALE GENOMIC DNA]</scope>
    <source>
        <strain evidence="11">TM-1</strain>
    </source>
</reference>
<dbReference type="InterPro" id="IPR011356">
    <property type="entry name" value="Leucine_aapep/pepB"/>
</dbReference>
<dbReference type="InterPro" id="IPR043472">
    <property type="entry name" value="Macro_dom-like"/>
</dbReference>
<feature type="binding site" evidence="8">
    <location>
        <position position="352"/>
    </location>
    <ligand>
        <name>Mn(2+)</name>
        <dbReference type="ChEBI" id="CHEBI:29035"/>
        <label>2</label>
    </ligand>
</feature>
<feature type="binding site" evidence="8">
    <location>
        <position position="273"/>
    </location>
    <ligand>
        <name>Mn(2+)</name>
        <dbReference type="ChEBI" id="CHEBI:29035"/>
        <label>1</label>
    </ligand>
</feature>
<dbReference type="Proteomes" id="UP000033423">
    <property type="component" value="Unassembled WGS sequence"/>
</dbReference>
<dbReference type="PRINTS" id="PR00481">
    <property type="entry name" value="LAMNOPPTDASE"/>
</dbReference>
<dbReference type="InterPro" id="IPR000819">
    <property type="entry name" value="Peptidase_M17_C"/>
</dbReference>
<feature type="transmembrane region" description="Helical" evidence="9">
    <location>
        <begin position="491"/>
        <end position="515"/>
    </location>
</feature>
<keyword evidence="6 8" id="KW-0378">Hydrolase</keyword>
<organism evidence="11 12">
    <name type="scientific">Candidatus Magnetobacterium bavaricum</name>
    <dbReference type="NCBI Taxonomy" id="29290"/>
    <lineage>
        <taxon>Bacteria</taxon>
        <taxon>Pseudomonadati</taxon>
        <taxon>Nitrospirota</taxon>
        <taxon>Thermodesulfovibrionia</taxon>
        <taxon>Thermodesulfovibrionales</taxon>
        <taxon>Candidatus Magnetobacteriaceae</taxon>
        <taxon>Candidatus Magnetobacterium</taxon>
    </lineage>
</organism>
<feature type="binding site" evidence="8">
    <location>
        <position position="273"/>
    </location>
    <ligand>
        <name>Mn(2+)</name>
        <dbReference type="ChEBI" id="CHEBI:29035"/>
        <label>2</label>
    </ligand>
</feature>
<accession>A0A0F3GPL8</accession>
<evidence type="ECO:0000256" key="1">
    <source>
        <dbReference type="ARBA" id="ARBA00000135"/>
    </source>
</evidence>
<dbReference type="GO" id="GO:0030145">
    <property type="term" value="F:manganese ion binding"/>
    <property type="evidence" value="ECO:0007669"/>
    <property type="project" value="UniProtKB-UniRule"/>
</dbReference>
<keyword evidence="9" id="KW-1133">Transmembrane helix</keyword>
<evidence type="ECO:0000256" key="4">
    <source>
        <dbReference type="ARBA" id="ARBA00022438"/>
    </source>
</evidence>
<keyword evidence="4 8" id="KW-0031">Aminopeptidase</keyword>
<keyword evidence="9" id="KW-0812">Transmembrane</keyword>
<evidence type="ECO:0000256" key="7">
    <source>
        <dbReference type="ARBA" id="ARBA00023211"/>
    </source>
</evidence>
<feature type="binding site" evidence="8">
    <location>
        <position position="352"/>
    </location>
    <ligand>
        <name>Mn(2+)</name>
        <dbReference type="ChEBI" id="CHEBI:29035"/>
        <label>1</label>
    </ligand>
</feature>
<keyword evidence="8" id="KW-0963">Cytoplasm</keyword>
<evidence type="ECO:0000259" key="10">
    <source>
        <dbReference type="PROSITE" id="PS00631"/>
    </source>
</evidence>
<keyword evidence="5 8" id="KW-0645">Protease</keyword>
<comment type="cofactor">
    <cofactor evidence="8">
        <name>Mn(2+)</name>
        <dbReference type="ChEBI" id="CHEBI:29035"/>
    </cofactor>
    <text evidence="8">Binds 2 manganese ions per subunit.</text>
</comment>
<keyword evidence="8" id="KW-0479">Metal-binding</keyword>
<dbReference type="GO" id="GO:0006508">
    <property type="term" value="P:proteolysis"/>
    <property type="evidence" value="ECO:0007669"/>
    <property type="project" value="UniProtKB-KW"/>
</dbReference>
<dbReference type="NCBIfam" id="NF002083">
    <property type="entry name" value="PRK00913.3-5"/>
    <property type="match status" value="1"/>
</dbReference>
<protein>
    <recommendedName>
        <fullName evidence="8">Probable cytosol aminopeptidase</fullName>
        <ecNumber evidence="8">3.4.11.1</ecNumber>
    </recommendedName>
    <alternativeName>
        <fullName evidence="8">Leucine aminopeptidase</fullName>
        <shortName evidence="8">LAP</shortName>
        <ecNumber evidence="8">3.4.11.10</ecNumber>
    </alternativeName>
    <alternativeName>
        <fullName evidence="8">Leucyl aminopeptidase</fullName>
    </alternativeName>
</protein>
<keyword evidence="12" id="KW-1185">Reference proteome</keyword>
<feature type="binding site" evidence="8">
    <location>
        <position position="268"/>
    </location>
    <ligand>
        <name>Mn(2+)</name>
        <dbReference type="ChEBI" id="CHEBI:29035"/>
        <label>2</label>
    </ligand>
</feature>
<dbReference type="PANTHER" id="PTHR11963">
    <property type="entry name" value="LEUCINE AMINOPEPTIDASE-RELATED"/>
    <property type="match status" value="1"/>
</dbReference>
<dbReference type="NCBIfam" id="NF002073">
    <property type="entry name" value="PRK00913.1-2"/>
    <property type="match status" value="1"/>
</dbReference>
<comment type="function">
    <text evidence="8">Presumably involved in the processing and regular turnover of intracellular proteins. Catalyzes the removal of unsubstituted N-terminal amino acids from various peptides.</text>
</comment>
<dbReference type="SUPFAM" id="SSF52949">
    <property type="entry name" value="Macro domain-like"/>
    <property type="match status" value="1"/>
</dbReference>
<evidence type="ECO:0000256" key="9">
    <source>
        <dbReference type="SAM" id="Phobius"/>
    </source>
</evidence>
<dbReference type="InterPro" id="IPR023042">
    <property type="entry name" value="Peptidase_M17_leu_NH2_pept"/>
</dbReference>
<keyword evidence="7 8" id="KW-0464">Manganese</keyword>
<dbReference type="PATRIC" id="fig|29290.4.peg.5206"/>